<sequence>MSETHEAAAGGAAAETRGGPTMRLEARFAPRSLDAEARTVEVTWTTGAAVMRRDFLTGESWIEELEISERAIDLSRLNAGAPVLNTHRDWDLGDVIGVVERAWIERGEGRAKLRFSAREEVEPIFADIRAGIVRNVSVGYFVSEWKETRRDDGMRVRRAVRWQPAEISLVPVPADASAQVRAAEASATAALPGDPNPKEGRMAEPVVEGPVSPAQNHADTAAAVEQARAAERARIAALREVTETASAILDRAAAAALEKRAVDESWAPEQLRSALFEAIVAEGARVKAPPLTPVSRMGVSGDDPAALIDAMADAIVVRTMPGFRPATERYREFASLRPTDMLVELAQARGERVGPRNRTELIQRAFLSTSDFPLLLENAGNKMLEAGYRAAAPSFKTFFAQRPFNDFKEHKFLTAGDFPALEELAEGGNITAGSVSEKREAVRAKTYARQIRVTRQMLVDDDLGAFTDFGAMIGRRVAAQENALAYALMGLANGDGPTLAEGNTTVFGTAASRANKATQGGVVSHTTLGAGFAAMRRQRSLDGLALNITPRYLVCSPGMEFVAAQWATAAIVPDQAGNVNVFSGRYTVVSDANIPDYRWYLFADPAEAPVYVYGYVNGQSAPQIRAHGYVPGTDGLVLDVVHDFAVGAIDFRGAYYNPGAAPT</sequence>
<evidence type="ECO:0000313" key="6">
    <source>
        <dbReference type="EMBL" id="GGG51661.1"/>
    </source>
</evidence>
<dbReference type="GO" id="GO:0008233">
    <property type="term" value="F:peptidase activity"/>
    <property type="evidence" value="ECO:0007669"/>
    <property type="project" value="UniProtKB-KW"/>
</dbReference>
<reference evidence="6 7" key="1">
    <citation type="journal article" date="2014" name="Int. J. Syst. Evol. Microbiol.">
        <title>Complete genome sequence of Corynebacterium casei LMG S-19264T (=DSM 44701T), isolated from a smear-ripened cheese.</title>
        <authorList>
            <consortium name="US DOE Joint Genome Institute (JGI-PGF)"/>
            <person name="Walter F."/>
            <person name="Albersmeier A."/>
            <person name="Kalinowski J."/>
            <person name="Ruckert C."/>
        </authorList>
    </citation>
    <scope>NUCLEOTIDE SEQUENCE [LARGE SCALE GENOMIC DNA]</scope>
    <source>
        <strain evidence="6 7">CGMCC 1.16330</strain>
    </source>
</reference>
<comment type="caution">
    <text evidence="6">The sequence shown here is derived from an EMBL/GenBank/DDBJ whole genome shotgun (WGS) entry which is preliminary data.</text>
</comment>
<dbReference type="Pfam" id="PF04586">
    <property type="entry name" value="Peptidase_S78"/>
    <property type="match status" value="1"/>
</dbReference>
<dbReference type="EMBL" id="BMKS01000025">
    <property type="protein sequence ID" value="GGG51661.1"/>
    <property type="molecule type" value="Genomic_DNA"/>
</dbReference>
<feature type="domain" description="Prohead serine protease" evidence="5">
    <location>
        <begin position="110"/>
        <end position="186"/>
    </location>
</feature>
<protein>
    <recommendedName>
        <fullName evidence="5">Prohead serine protease domain-containing protein</fullName>
    </recommendedName>
</protein>
<dbReference type="Proteomes" id="UP000597507">
    <property type="component" value="Unassembled WGS sequence"/>
</dbReference>
<dbReference type="NCBIfam" id="NF045541">
    <property type="entry name" value="scaf_prot_MCP2"/>
    <property type="match status" value="1"/>
</dbReference>
<accession>A0A8J3ED22</accession>
<evidence type="ECO:0000259" key="5">
    <source>
        <dbReference type="Pfam" id="PF04586"/>
    </source>
</evidence>
<dbReference type="GO" id="GO:0006508">
    <property type="term" value="P:proteolysis"/>
    <property type="evidence" value="ECO:0007669"/>
    <property type="project" value="UniProtKB-KW"/>
</dbReference>
<evidence type="ECO:0000256" key="3">
    <source>
        <dbReference type="ARBA" id="ARBA00022801"/>
    </source>
</evidence>
<keyword evidence="1" id="KW-1188">Viral release from host cell</keyword>
<proteinExistence type="predicted"/>
<evidence type="ECO:0000313" key="7">
    <source>
        <dbReference type="Proteomes" id="UP000597507"/>
    </source>
</evidence>
<evidence type="ECO:0000256" key="2">
    <source>
        <dbReference type="ARBA" id="ARBA00022670"/>
    </source>
</evidence>
<dbReference type="AlphaFoldDB" id="A0A8J3ED22"/>
<keyword evidence="7" id="KW-1185">Reference proteome</keyword>
<dbReference type="Pfam" id="PF25209">
    <property type="entry name" value="Phage_capsid_4"/>
    <property type="match status" value="1"/>
</dbReference>
<dbReference type="InterPro" id="IPR054613">
    <property type="entry name" value="Peptidase_S78_dom"/>
</dbReference>
<feature type="region of interest" description="Disordered" evidence="4">
    <location>
        <begin position="1"/>
        <end position="23"/>
    </location>
</feature>
<organism evidence="6 7">
    <name type="scientific">Caldovatus sediminis</name>
    <dbReference type="NCBI Taxonomy" id="2041189"/>
    <lineage>
        <taxon>Bacteria</taxon>
        <taxon>Pseudomonadati</taxon>
        <taxon>Pseudomonadota</taxon>
        <taxon>Alphaproteobacteria</taxon>
        <taxon>Acetobacterales</taxon>
        <taxon>Roseomonadaceae</taxon>
        <taxon>Caldovatus</taxon>
    </lineage>
</organism>
<evidence type="ECO:0000256" key="1">
    <source>
        <dbReference type="ARBA" id="ARBA00022612"/>
    </source>
</evidence>
<keyword evidence="3" id="KW-0378">Hydrolase</keyword>
<name>A0A8J3ED22_9PROT</name>
<keyword evidence="2" id="KW-0645">Protease</keyword>
<gene>
    <name evidence="6" type="ORF">GCM10010964_43560</name>
</gene>
<evidence type="ECO:0000256" key="4">
    <source>
        <dbReference type="SAM" id="MobiDB-lite"/>
    </source>
</evidence>
<dbReference type="RefSeq" id="WP_188904162.1">
    <property type="nucleotide sequence ID" value="NZ_BMKS01000025.1"/>
</dbReference>